<comment type="similarity">
    <text evidence="1">Belongs to the MAM33 family.</text>
</comment>
<evidence type="ECO:0000313" key="2">
    <source>
        <dbReference type="EMBL" id="VDN99737.1"/>
    </source>
</evidence>
<dbReference type="PANTHER" id="PTHR10826">
    <property type="entry name" value="COMPLEMENT COMPONENT 1"/>
    <property type="match status" value="1"/>
</dbReference>
<sequence length="242" mass="27538">MFGLAKRFCTVLGTTARLSRCLNSQYLSKSYVRFAPLVQSRFLSSNVDRQFAQILTEEIKQEAECAYSCGPPKGFEVHKRDGSTVVLKKSFPDGAVMEIEMDMAGSVVPEDADVEESNNKDEETGSSLEARPDLKIRLIKPSGRSVLFHCSFPSHDDVAQPTDQDASSLPTFSIDMVELEKIPGYFVYTGLFDDNMYDHIMRLLTERGVDYDFQCQLQDFATSEEHDLYRKFLQEFHVYCEE</sequence>
<evidence type="ECO:0000313" key="3">
    <source>
        <dbReference type="Proteomes" id="UP000278807"/>
    </source>
</evidence>
<dbReference type="PANTHER" id="PTHR10826:SF1">
    <property type="entry name" value="COMPLEMENT COMPONENT 1 Q SUBCOMPONENT-BINDING PROTEIN, MITOCHONDRIAL"/>
    <property type="match status" value="1"/>
</dbReference>
<evidence type="ECO:0000256" key="1">
    <source>
        <dbReference type="ARBA" id="ARBA00005457"/>
    </source>
</evidence>
<dbReference type="Gene3D" id="3.10.280.10">
    <property type="entry name" value="Mitochondrial glycoprotein"/>
    <property type="match status" value="1"/>
</dbReference>
<dbReference type="WBParaSite" id="HNAJ_0000388001-mRNA-1">
    <property type="protein sequence ID" value="HNAJ_0000388001-mRNA-1"/>
    <property type="gene ID" value="HNAJ_0000388001"/>
</dbReference>
<dbReference type="AlphaFoldDB" id="A0A0R3T9Z1"/>
<dbReference type="GO" id="GO:0042256">
    <property type="term" value="P:cytosolic ribosome assembly"/>
    <property type="evidence" value="ECO:0007669"/>
    <property type="project" value="TreeGrafter"/>
</dbReference>
<dbReference type="InterPro" id="IPR036561">
    <property type="entry name" value="MAM33_sf"/>
</dbReference>
<dbReference type="SUPFAM" id="SSF54529">
    <property type="entry name" value="Mitochondrial glycoprotein MAM33-like"/>
    <property type="match status" value="1"/>
</dbReference>
<dbReference type="GO" id="GO:0005759">
    <property type="term" value="C:mitochondrial matrix"/>
    <property type="evidence" value="ECO:0007669"/>
    <property type="project" value="InterPro"/>
</dbReference>
<organism evidence="4">
    <name type="scientific">Rodentolepis nana</name>
    <name type="common">Dwarf tapeworm</name>
    <name type="synonym">Hymenolepis nana</name>
    <dbReference type="NCBI Taxonomy" id="102285"/>
    <lineage>
        <taxon>Eukaryota</taxon>
        <taxon>Metazoa</taxon>
        <taxon>Spiralia</taxon>
        <taxon>Lophotrochozoa</taxon>
        <taxon>Platyhelminthes</taxon>
        <taxon>Cestoda</taxon>
        <taxon>Eucestoda</taxon>
        <taxon>Cyclophyllidea</taxon>
        <taxon>Hymenolepididae</taxon>
        <taxon>Rodentolepis</taxon>
    </lineage>
</organism>
<keyword evidence="3" id="KW-1185">Reference proteome</keyword>
<proteinExistence type="inferred from homology"/>
<dbReference type="InterPro" id="IPR003428">
    <property type="entry name" value="MAM33"/>
</dbReference>
<dbReference type="Proteomes" id="UP000278807">
    <property type="component" value="Unassembled WGS sequence"/>
</dbReference>
<evidence type="ECO:0000313" key="4">
    <source>
        <dbReference type="WBParaSite" id="HNAJ_0000388001-mRNA-1"/>
    </source>
</evidence>
<name>A0A0R3T9Z1_RODNA</name>
<protein>
    <submittedName>
        <fullName evidence="4">Mitochondrial glyco protein</fullName>
    </submittedName>
</protein>
<dbReference type="EMBL" id="UZAE01002433">
    <property type="protein sequence ID" value="VDN99737.1"/>
    <property type="molecule type" value="Genomic_DNA"/>
</dbReference>
<dbReference type="Pfam" id="PF02330">
    <property type="entry name" value="MAM33"/>
    <property type="match status" value="1"/>
</dbReference>
<accession>A0A0R3T9Z1</accession>
<reference evidence="4" key="1">
    <citation type="submission" date="2017-02" db="UniProtKB">
        <authorList>
            <consortium name="WormBaseParasite"/>
        </authorList>
    </citation>
    <scope>IDENTIFICATION</scope>
</reference>
<gene>
    <name evidence="2" type="ORF">HNAJ_LOCUS3878</name>
</gene>
<reference evidence="2 3" key="2">
    <citation type="submission" date="2018-11" db="EMBL/GenBank/DDBJ databases">
        <authorList>
            <consortium name="Pathogen Informatics"/>
        </authorList>
    </citation>
    <scope>NUCLEOTIDE SEQUENCE [LARGE SCALE GENOMIC DNA]</scope>
</reference>
<dbReference type="STRING" id="102285.A0A0R3T9Z1"/>
<dbReference type="OrthoDB" id="278212at2759"/>